<dbReference type="Pfam" id="PF07724">
    <property type="entry name" value="AAA_2"/>
    <property type="match status" value="1"/>
</dbReference>
<sequence length="923" mass="103097">MSEISRSVLFGKLNRVLFTSLESATTFCKLRGNPYVELVHWLHQLMQQQNSDLQQLIRHFALDESTLTHDIVTALDRLPRGASAISDLSEHIDNAVERAWVYGSLKFGVHEIRSAHLLIGLLKTFNLRNTLRAISPQFDRINADTLLDNFNEICSDSDESQTSTSPFINTQETASLPSSLQPSSSLQQYGQELTARARNGEIDPVSGRDEEIRQIVDILMRRRQNNPLLTGEAGVGKTAVIEGLALRIVSGEVPPPLRNVQLWLLDIGMLQAGASVKGEFESRLRKVIDEVQSSPIPIILFIDEIHTLIGAGGQQGTGDAANLLKPALARGQLRTLGATTWSEYKKYIEKDPALTRRFQVVQVHEPDEAKALLMLRSLVHALEQHHHVLLLDEAVEAAVHLSHRYIPARQLPDKAVALLDTACARVAVSQHAEPPQLENCRHHIEALHIEREIAERESKLGIGDQHRAEAIFSELSTLEEQRVQLQERWEQELALIDKIIDLRTQLHEGQYEMHEGQYEMHEGQYEVHKKQHEDFAAKHAELSELQQQLKALQGEEPLIFAAVDHNVVSSVVSDWTGIPLNRMVKDEIEAVLQLADTLSQRVIGQYHGLELIAKRVRTSRAKLDDPNKPVGVFMLCGPSGVGKTETALALAETLYGGEQNLITINMSEFQEAHTVSTLKGAPPGYVGYGEGGVLTEAVRRRPYSVVLLDEIEKAHPDVHEIFFQVFDKGWMEDGEGRHIDFRNTIIILTSNVGADLVSSLCIQQDTVPDIPDPETLSTLLRKPLLTVFPAALLGRLLVIPYYPLSNEVMTNIVHLQLGRIKKRLLENHGITATFDDAMVEHIVSRCTEIESGGRMVDAILTNTLLPQISQQLLSAGARDEQYHQLRVSLVQGEFQFQFTDNSNLQTRPGSETLHALPCSPRNS</sequence>
<dbReference type="PANTHER" id="PTHR11638:SF184">
    <property type="entry name" value="ATPASE WITH CHAPERONE ACTIVITY"/>
    <property type="match status" value="1"/>
</dbReference>
<dbReference type="Pfam" id="PF10431">
    <property type="entry name" value="ClpB_D2-small"/>
    <property type="match status" value="1"/>
</dbReference>
<keyword evidence="4" id="KW-0067">ATP-binding</keyword>
<feature type="domain" description="Clp R" evidence="9">
    <location>
        <begin position="10"/>
        <end position="151"/>
    </location>
</feature>
<dbReference type="InterPro" id="IPR017729">
    <property type="entry name" value="ATPase_T6SS_ClpV1"/>
</dbReference>
<gene>
    <name evidence="10" type="ORF">Xbed_02243</name>
</gene>
<evidence type="ECO:0000313" key="11">
    <source>
        <dbReference type="Proteomes" id="UP000194204"/>
    </source>
</evidence>
<dbReference type="InterPro" id="IPR003959">
    <property type="entry name" value="ATPase_AAA_core"/>
</dbReference>
<dbReference type="EMBL" id="MUBK01000017">
    <property type="protein sequence ID" value="OTA19563.1"/>
    <property type="molecule type" value="Genomic_DNA"/>
</dbReference>
<comment type="similarity">
    <text evidence="1">Belongs to the ClpA/ClpB family.</text>
</comment>
<dbReference type="Pfam" id="PF17871">
    <property type="entry name" value="AAA_lid_9"/>
    <property type="match status" value="1"/>
</dbReference>
<evidence type="ECO:0000256" key="2">
    <source>
        <dbReference type="ARBA" id="ARBA00022737"/>
    </source>
</evidence>
<dbReference type="InterPro" id="IPR018368">
    <property type="entry name" value="ClpA/B_CS1"/>
</dbReference>
<dbReference type="SMART" id="SM00382">
    <property type="entry name" value="AAA"/>
    <property type="match status" value="2"/>
</dbReference>
<comment type="caution">
    <text evidence="10">The sequence shown here is derived from an EMBL/GenBank/DDBJ whole genome shotgun (WGS) entry which is preliminary data.</text>
</comment>
<dbReference type="GO" id="GO:0016887">
    <property type="term" value="F:ATP hydrolysis activity"/>
    <property type="evidence" value="ECO:0007669"/>
    <property type="project" value="InterPro"/>
</dbReference>
<dbReference type="FunFam" id="3.40.50.300:FF:000025">
    <property type="entry name" value="ATP-dependent Clp protease subunit"/>
    <property type="match status" value="1"/>
</dbReference>
<evidence type="ECO:0000256" key="5">
    <source>
        <dbReference type="ARBA" id="ARBA00023186"/>
    </source>
</evidence>
<dbReference type="GO" id="GO:0034605">
    <property type="term" value="P:cellular response to heat"/>
    <property type="evidence" value="ECO:0007669"/>
    <property type="project" value="TreeGrafter"/>
</dbReference>
<dbReference type="Gene3D" id="1.10.8.60">
    <property type="match status" value="1"/>
</dbReference>
<dbReference type="InterPro" id="IPR019489">
    <property type="entry name" value="Clp_ATPase_C"/>
</dbReference>
<evidence type="ECO:0000256" key="1">
    <source>
        <dbReference type="ARBA" id="ARBA00008675"/>
    </source>
</evidence>
<dbReference type="SUPFAM" id="SSF52540">
    <property type="entry name" value="P-loop containing nucleoside triphosphate hydrolases"/>
    <property type="match status" value="2"/>
</dbReference>
<dbReference type="InterPro" id="IPR036628">
    <property type="entry name" value="Clp_N_dom_sf"/>
</dbReference>
<keyword evidence="5" id="KW-0143">Chaperone</keyword>
<dbReference type="Pfam" id="PF00004">
    <property type="entry name" value="AAA"/>
    <property type="match status" value="1"/>
</dbReference>
<dbReference type="InterPro" id="IPR027417">
    <property type="entry name" value="P-loop_NTPase"/>
</dbReference>
<dbReference type="PRINTS" id="PR00300">
    <property type="entry name" value="CLPPROTEASEA"/>
</dbReference>
<keyword evidence="7" id="KW-0175">Coiled coil</keyword>
<dbReference type="NCBIfam" id="TIGR03345">
    <property type="entry name" value="VI_ClpV1"/>
    <property type="match status" value="1"/>
</dbReference>
<feature type="coiled-coil region" evidence="7">
    <location>
        <begin position="437"/>
        <end position="488"/>
    </location>
</feature>
<evidence type="ECO:0000256" key="7">
    <source>
        <dbReference type="SAM" id="Coils"/>
    </source>
</evidence>
<evidence type="ECO:0000256" key="6">
    <source>
        <dbReference type="PROSITE-ProRule" id="PRU01251"/>
    </source>
</evidence>
<dbReference type="PROSITE" id="PS51903">
    <property type="entry name" value="CLP_R"/>
    <property type="match status" value="1"/>
</dbReference>
<dbReference type="Gene3D" id="3.40.50.300">
    <property type="entry name" value="P-loop containing nucleotide triphosphate hydrolases"/>
    <property type="match status" value="3"/>
</dbReference>
<name>A0A1Y2SN62_9GAMM</name>
<dbReference type="OrthoDB" id="9803641at2"/>
<dbReference type="CDD" id="cd00009">
    <property type="entry name" value="AAA"/>
    <property type="match status" value="1"/>
</dbReference>
<protein>
    <submittedName>
        <fullName evidence="10">Chaperone</fullName>
    </submittedName>
</protein>
<evidence type="ECO:0000256" key="4">
    <source>
        <dbReference type="ARBA" id="ARBA00022840"/>
    </source>
</evidence>
<dbReference type="GO" id="GO:0005524">
    <property type="term" value="F:ATP binding"/>
    <property type="evidence" value="ECO:0007669"/>
    <property type="project" value="UniProtKB-KW"/>
</dbReference>
<evidence type="ECO:0000256" key="8">
    <source>
        <dbReference type="SAM" id="MobiDB-lite"/>
    </source>
</evidence>
<keyword evidence="2 6" id="KW-0677">Repeat</keyword>
<dbReference type="RefSeq" id="WP_086112995.1">
    <property type="nucleotide sequence ID" value="NZ_CAWNHF010000079.1"/>
</dbReference>
<dbReference type="Proteomes" id="UP000194204">
    <property type="component" value="Unassembled WGS sequence"/>
</dbReference>
<dbReference type="CDD" id="cd19499">
    <property type="entry name" value="RecA-like_ClpB_Hsp104-like"/>
    <property type="match status" value="1"/>
</dbReference>
<reference evidence="10 11" key="1">
    <citation type="submission" date="2017-01" db="EMBL/GenBank/DDBJ databases">
        <title>Deconstructing symbiosis and pathogenesis requirements using a combined genomic-metabolomic approach.</title>
        <authorList>
            <person name="Tobias N.J."/>
            <person name="Wolff H."/>
            <person name="Djahanschiri B."/>
            <person name="Ebersberger I."/>
            <person name="Bode H.B."/>
        </authorList>
    </citation>
    <scope>NUCLEOTIDE SEQUENCE [LARGE SCALE GENOMIC DNA]</scope>
    <source>
        <strain evidence="10 11">DSM 4764</strain>
    </source>
</reference>
<dbReference type="STRING" id="40578.Xbed_02243"/>
<feature type="region of interest" description="Disordered" evidence="8">
    <location>
        <begin position="901"/>
        <end position="923"/>
    </location>
</feature>
<dbReference type="InterPro" id="IPR050130">
    <property type="entry name" value="ClpA_ClpB"/>
</dbReference>
<organism evidence="10 11">
    <name type="scientific">Xenorhabdus beddingii</name>
    <dbReference type="NCBI Taxonomy" id="40578"/>
    <lineage>
        <taxon>Bacteria</taxon>
        <taxon>Pseudomonadati</taxon>
        <taxon>Pseudomonadota</taxon>
        <taxon>Gammaproteobacteria</taxon>
        <taxon>Enterobacterales</taxon>
        <taxon>Morganellaceae</taxon>
        <taxon>Xenorhabdus</taxon>
    </lineage>
</organism>
<dbReference type="AlphaFoldDB" id="A0A1Y2SN62"/>
<dbReference type="Pfam" id="PF02861">
    <property type="entry name" value="Clp_N"/>
    <property type="match status" value="1"/>
</dbReference>
<dbReference type="SUPFAM" id="SSF81923">
    <property type="entry name" value="Double Clp-N motif"/>
    <property type="match status" value="1"/>
</dbReference>
<dbReference type="SMART" id="SM01086">
    <property type="entry name" value="ClpB_D2-small"/>
    <property type="match status" value="1"/>
</dbReference>
<keyword evidence="11" id="KW-1185">Reference proteome</keyword>
<dbReference type="InterPro" id="IPR003593">
    <property type="entry name" value="AAA+_ATPase"/>
</dbReference>
<proteinExistence type="inferred from homology"/>
<dbReference type="PROSITE" id="PS00870">
    <property type="entry name" value="CLPAB_1"/>
    <property type="match status" value="1"/>
</dbReference>
<keyword evidence="3" id="KW-0547">Nucleotide-binding</keyword>
<evidence type="ECO:0000313" key="10">
    <source>
        <dbReference type="EMBL" id="OTA19563.1"/>
    </source>
</evidence>
<dbReference type="InterPro" id="IPR004176">
    <property type="entry name" value="Clp_R_N"/>
</dbReference>
<accession>A0A1Y2SN62</accession>
<evidence type="ECO:0000256" key="3">
    <source>
        <dbReference type="ARBA" id="ARBA00022741"/>
    </source>
</evidence>
<evidence type="ECO:0000259" key="9">
    <source>
        <dbReference type="PROSITE" id="PS51903"/>
    </source>
</evidence>
<dbReference type="PANTHER" id="PTHR11638">
    <property type="entry name" value="ATP-DEPENDENT CLP PROTEASE"/>
    <property type="match status" value="1"/>
</dbReference>
<dbReference type="InterPro" id="IPR001270">
    <property type="entry name" value="ClpA/B"/>
</dbReference>
<dbReference type="Gene3D" id="1.10.1780.10">
    <property type="entry name" value="Clp, N-terminal domain"/>
    <property type="match status" value="1"/>
</dbReference>
<dbReference type="GO" id="GO:0005737">
    <property type="term" value="C:cytoplasm"/>
    <property type="evidence" value="ECO:0007669"/>
    <property type="project" value="TreeGrafter"/>
</dbReference>
<dbReference type="InterPro" id="IPR041546">
    <property type="entry name" value="ClpA/ClpB_AAA_lid"/>
</dbReference>